<protein>
    <submittedName>
        <fullName evidence="2">Uncharacterized protein</fullName>
    </submittedName>
</protein>
<keyword evidence="1" id="KW-0472">Membrane</keyword>
<evidence type="ECO:0000313" key="2">
    <source>
        <dbReference type="EMBL" id="GFS39574.1"/>
    </source>
</evidence>
<keyword evidence="3" id="KW-1185">Reference proteome</keyword>
<accession>A0A8X6IEA7</accession>
<dbReference type="EMBL" id="BMAV01025210">
    <property type="protein sequence ID" value="GFS39574.1"/>
    <property type="molecule type" value="Genomic_DNA"/>
</dbReference>
<sequence>MILRFQQSYSTMSERKKEADSQTLRILSLETLNTLYSEGKWLYVFTDGSKLTDNINVGAGVSSAIYSPSMHQYTALILMLRLLVYALLYLNFFVTR</sequence>
<organism evidence="2 3">
    <name type="scientific">Trichonephila inaurata madagascariensis</name>
    <dbReference type="NCBI Taxonomy" id="2747483"/>
    <lineage>
        <taxon>Eukaryota</taxon>
        <taxon>Metazoa</taxon>
        <taxon>Ecdysozoa</taxon>
        <taxon>Arthropoda</taxon>
        <taxon>Chelicerata</taxon>
        <taxon>Arachnida</taxon>
        <taxon>Araneae</taxon>
        <taxon>Araneomorphae</taxon>
        <taxon>Entelegynae</taxon>
        <taxon>Araneoidea</taxon>
        <taxon>Nephilidae</taxon>
        <taxon>Trichonephila</taxon>
        <taxon>Trichonephila inaurata</taxon>
    </lineage>
</organism>
<keyword evidence="1" id="KW-0812">Transmembrane</keyword>
<keyword evidence="1" id="KW-1133">Transmembrane helix</keyword>
<evidence type="ECO:0000256" key="1">
    <source>
        <dbReference type="SAM" id="Phobius"/>
    </source>
</evidence>
<dbReference type="AlphaFoldDB" id="A0A8X6IEA7"/>
<name>A0A8X6IEA7_9ARAC</name>
<dbReference type="OrthoDB" id="6436721at2759"/>
<evidence type="ECO:0000313" key="3">
    <source>
        <dbReference type="Proteomes" id="UP000886998"/>
    </source>
</evidence>
<dbReference type="Proteomes" id="UP000886998">
    <property type="component" value="Unassembled WGS sequence"/>
</dbReference>
<proteinExistence type="predicted"/>
<feature type="transmembrane region" description="Helical" evidence="1">
    <location>
        <begin position="73"/>
        <end position="94"/>
    </location>
</feature>
<gene>
    <name evidence="2" type="ORF">TNIN_327231</name>
</gene>
<comment type="caution">
    <text evidence="2">The sequence shown here is derived from an EMBL/GenBank/DDBJ whole genome shotgun (WGS) entry which is preliminary data.</text>
</comment>
<reference evidence="2" key="1">
    <citation type="submission" date="2020-08" db="EMBL/GenBank/DDBJ databases">
        <title>Multicomponent nature underlies the extraordinary mechanical properties of spider dragline silk.</title>
        <authorList>
            <person name="Kono N."/>
            <person name="Nakamura H."/>
            <person name="Mori M."/>
            <person name="Yoshida Y."/>
            <person name="Ohtoshi R."/>
            <person name="Malay A.D."/>
            <person name="Moran D.A.P."/>
            <person name="Tomita M."/>
            <person name="Numata K."/>
            <person name="Arakawa K."/>
        </authorList>
    </citation>
    <scope>NUCLEOTIDE SEQUENCE</scope>
</reference>